<reference evidence="4" key="2">
    <citation type="submission" date="2020-09" db="EMBL/GenBank/DDBJ databases">
        <authorList>
            <person name="Sun Q."/>
            <person name="Zhou Y."/>
        </authorList>
    </citation>
    <scope>NUCLEOTIDE SEQUENCE</scope>
    <source>
        <strain evidence="4">CGMCC 1.12785</strain>
    </source>
</reference>
<proteinExistence type="predicted"/>
<dbReference type="GO" id="GO:0016787">
    <property type="term" value="F:hydrolase activity"/>
    <property type="evidence" value="ECO:0007669"/>
    <property type="project" value="UniProtKB-KW"/>
</dbReference>
<dbReference type="PANTHER" id="PTHR43046:SF16">
    <property type="entry name" value="ADP-RIBOSE PYROPHOSPHATASE YJHB-RELATED"/>
    <property type="match status" value="1"/>
</dbReference>
<dbReference type="Proteomes" id="UP000616114">
    <property type="component" value="Unassembled WGS sequence"/>
</dbReference>
<comment type="cofactor">
    <cofactor evidence="1">
        <name>Mg(2+)</name>
        <dbReference type="ChEBI" id="CHEBI:18420"/>
    </cofactor>
</comment>
<gene>
    <name evidence="4" type="ORF">GCM10011333_28870</name>
</gene>
<dbReference type="PROSITE" id="PS51462">
    <property type="entry name" value="NUDIX"/>
    <property type="match status" value="1"/>
</dbReference>
<dbReference type="EMBL" id="BMFY01000014">
    <property type="protein sequence ID" value="GGA24038.1"/>
    <property type="molecule type" value="Genomic_DNA"/>
</dbReference>
<evidence type="ECO:0000259" key="3">
    <source>
        <dbReference type="PROSITE" id="PS51462"/>
    </source>
</evidence>
<dbReference type="AlphaFoldDB" id="A0A8J2U0B5"/>
<dbReference type="SUPFAM" id="SSF55811">
    <property type="entry name" value="Nudix"/>
    <property type="match status" value="1"/>
</dbReference>
<dbReference type="Gene3D" id="3.90.79.10">
    <property type="entry name" value="Nucleoside Triphosphate Pyrophosphohydrolase"/>
    <property type="match status" value="1"/>
</dbReference>
<keyword evidence="5" id="KW-1185">Reference proteome</keyword>
<dbReference type="InterPro" id="IPR000086">
    <property type="entry name" value="NUDIX_hydrolase_dom"/>
</dbReference>
<evidence type="ECO:0000256" key="1">
    <source>
        <dbReference type="ARBA" id="ARBA00001946"/>
    </source>
</evidence>
<feature type="domain" description="Nudix hydrolase" evidence="3">
    <location>
        <begin position="17"/>
        <end position="151"/>
    </location>
</feature>
<comment type="caution">
    <text evidence="4">The sequence shown here is derived from an EMBL/GenBank/DDBJ whole genome shotgun (WGS) entry which is preliminary data.</text>
</comment>
<evidence type="ECO:0000313" key="4">
    <source>
        <dbReference type="EMBL" id="GGA24038.1"/>
    </source>
</evidence>
<accession>A0A8J2U0B5</accession>
<dbReference type="InterPro" id="IPR020084">
    <property type="entry name" value="NUDIX_hydrolase_CS"/>
</dbReference>
<dbReference type="PROSITE" id="PS00893">
    <property type="entry name" value="NUDIX_BOX"/>
    <property type="match status" value="1"/>
</dbReference>
<organism evidence="4 5">
    <name type="scientific">Sediminivirga luteola</name>
    <dbReference type="NCBI Taxonomy" id="1774748"/>
    <lineage>
        <taxon>Bacteria</taxon>
        <taxon>Bacillati</taxon>
        <taxon>Actinomycetota</taxon>
        <taxon>Actinomycetes</taxon>
        <taxon>Micrococcales</taxon>
        <taxon>Brevibacteriaceae</taxon>
        <taxon>Sediminivirga</taxon>
    </lineage>
</organism>
<name>A0A8J2U0B5_9MICO</name>
<dbReference type="Pfam" id="PF00293">
    <property type="entry name" value="NUDIX"/>
    <property type="match status" value="1"/>
</dbReference>
<sequence>MPEFLRALRERVGHAPLFLSGVAGVVLDADDRLLLTRRSDLGYWALPSGIVEPGEQPARTLHRELAEECDVTVQIEGLVSLRSGDEVRYPNGDRASYLTALFRCRLHAGTARVADEESTAVGWFAPEALEELHTGGVLPAHQLVRAREGLAWRPGGPAGFDEPH</sequence>
<dbReference type="InterPro" id="IPR015797">
    <property type="entry name" value="NUDIX_hydrolase-like_dom_sf"/>
</dbReference>
<reference evidence="4" key="1">
    <citation type="journal article" date="2014" name="Int. J. Syst. Evol. Microbiol.">
        <title>Complete genome sequence of Corynebacterium casei LMG S-19264T (=DSM 44701T), isolated from a smear-ripened cheese.</title>
        <authorList>
            <consortium name="US DOE Joint Genome Institute (JGI-PGF)"/>
            <person name="Walter F."/>
            <person name="Albersmeier A."/>
            <person name="Kalinowski J."/>
            <person name="Ruckert C."/>
        </authorList>
    </citation>
    <scope>NUCLEOTIDE SEQUENCE</scope>
    <source>
        <strain evidence="4">CGMCC 1.12785</strain>
    </source>
</reference>
<evidence type="ECO:0000313" key="5">
    <source>
        <dbReference type="Proteomes" id="UP000616114"/>
    </source>
</evidence>
<dbReference type="PANTHER" id="PTHR43046">
    <property type="entry name" value="GDP-MANNOSE MANNOSYL HYDROLASE"/>
    <property type="match status" value="1"/>
</dbReference>
<protein>
    <submittedName>
        <fullName evidence="4">NUDIX hydrolase</fullName>
    </submittedName>
</protein>
<keyword evidence="2 4" id="KW-0378">Hydrolase</keyword>
<evidence type="ECO:0000256" key="2">
    <source>
        <dbReference type="ARBA" id="ARBA00022801"/>
    </source>
</evidence>